<dbReference type="AlphaFoldDB" id="Q9AMW6"/>
<reference evidence="2" key="1">
    <citation type="journal article" date="2001" name="J. Bacteriol.">
        <title>Potential symbiosis-specific genes uncovered by sequencing a 410-kb DNA region of the Bradyrhizobium japonicum chromosome.</title>
        <authorList>
            <person name="Gottfert M."/>
            <person name="Rothlisberger S."/>
            <person name="Kundig C."/>
            <person name="Beck C."/>
            <person name="Marty R."/>
            <person name="Hennecke H."/>
        </authorList>
    </citation>
    <scope>NUCLEOTIDE SEQUENCE</scope>
    <source>
        <strain evidence="2">110spc4</strain>
    </source>
</reference>
<protein>
    <submittedName>
        <fullName evidence="2">ID783</fullName>
    </submittedName>
</protein>
<evidence type="ECO:0000313" key="2">
    <source>
        <dbReference type="EMBL" id="AAG61026.1"/>
    </source>
</evidence>
<organism evidence="2">
    <name type="scientific">Bradyrhizobium japonicum</name>
    <dbReference type="NCBI Taxonomy" id="375"/>
    <lineage>
        <taxon>Bacteria</taxon>
        <taxon>Pseudomonadati</taxon>
        <taxon>Pseudomonadota</taxon>
        <taxon>Alphaproteobacteria</taxon>
        <taxon>Hyphomicrobiales</taxon>
        <taxon>Nitrobacteraceae</taxon>
        <taxon>Bradyrhizobium</taxon>
    </lineage>
</organism>
<gene>
    <name evidence="2" type="primary">id783</name>
</gene>
<proteinExistence type="predicted"/>
<dbReference type="PANTHER" id="PTHR33055">
    <property type="entry name" value="TRANSPOSASE FOR INSERTION SEQUENCE ELEMENT IS1111A"/>
    <property type="match status" value="1"/>
</dbReference>
<dbReference type="InterPro" id="IPR047650">
    <property type="entry name" value="Transpos_IS110"/>
</dbReference>
<feature type="domain" description="Transposase IS110-like N-terminal" evidence="1">
    <location>
        <begin position="20"/>
        <end position="131"/>
    </location>
</feature>
<evidence type="ECO:0000259" key="1">
    <source>
        <dbReference type="Pfam" id="PF01548"/>
    </source>
</evidence>
<dbReference type="GO" id="GO:0003677">
    <property type="term" value="F:DNA binding"/>
    <property type="evidence" value="ECO:0007669"/>
    <property type="project" value="InterPro"/>
</dbReference>
<dbReference type="PANTHER" id="PTHR33055:SF3">
    <property type="entry name" value="PUTATIVE TRANSPOSASE FOR IS117-RELATED"/>
    <property type="match status" value="1"/>
</dbReference>
<dbReference type="GO" id="GO:0004803">
    <property type="term" value="F:transposase activity"/>
    <property type="evidence" value="ECO:0007669"/>
    <property type="project" value="InterPro"/>
</dbReference>
<dbReference type="GO" id="GO:0006313">
    <property type="term" value="P:DNA transposition"/>
    <property type="evidence" value="ECO:0007669"/>
    <property type="project" value="InterPro"/>
</dbReference>
<sequence length="171" mass="18787">MVVVRTPQRRDRSVKQVITIGLDLAKHVFQVHGADAEGSPVFNRKLRRSEVLRFFEKLPACLVGMEACGSAHYWAREIAALGHEVRLIPPAYVKPFVKRGKTDAADAEAISEAVTRKTMRFVPIKTAEQQAAAMVLKTPRSSSAAANAIGQRVARASGRIGDHRHRRPGKG</sequence>
<dbReference type="EMBL" id="AH010242">
    <property type="protein sequence ID" value="AAG61026.1"/>
    <property type="molecule type" value="Genomic_DNA"/>
</dbReference>
<dbReference type="InterPro" id="IPR002525">
    <property type="entry name" value="Transp_IS110-like_N"/>
</dbReference>
<name>Q9AMW6_BRAJP</name>
<dbReference type="Pfam" id="PF01548">
    <property type="entry name" value="DEDD_Tnp_IS110"/>
    <property type="match status" value="1"/>
</dbReference>
<accession>Q9AMW6</accession>